<dbReference type="PROSITE" id="PS51671">
    <property type="entry name" value="ACT"/>
    <property type="match status" value="1"/>
</dbReference>
<organism evidence="12">
    <name type="scientific">Amorphochlora amoebiformis</name>
    <dbReference type="NCBI Taxonomy" id="1561963"/>
    <lineage>
        <taxon>Eukaryota</taxon>
        <taxon>Sar</taxon>
        <taxon>Rhizaria</taxon>
        <taxon>Cercozoa</taxon>
        <taxon>Chlorarachniophyceae</taxon>
        <taxon>Amorphochlora</taxon>
    </lineage>
</organism>
<protein>
    <recommendedName>
        <fullName evidence="13">Prephenate dehydratase</fullName>
    </recommendedName>
</protein>
<evidence type="ECO:0000256" key="3">
    <source>
        <dbReference type="ARBA" id="ARBA00022576"/>
    </source>
</evidence>
<dbReference type="GO" id="GO:0033853">
    <property type="term" value="F:aspartate-prephenate aminotransferase activity"/>
    <property type="evidence" value="ECO:0007669"/>
    <property type="project" value="UniProtKB-ARBA"/>
</dbReference>
<dbReference type="PANTHER" id="PTHR46383:SF1">
    <property type="entry name" value="ASPARTATE AMINOTRANSFERASE"/>
    <property type="match status" value="1"/>
</dbReference>
<dbReference type="InterPro" id="IPR015422">
    <property type="entry name" value="PyrdxlP-dep_Trfase_small"/>
</dbReference>
<keyword evidence="4" id="KW-0808">Transferase</keyword>
<dbReference type="PROSITE" id="PS00858">
    <property type="entry name" value="PREPHENATE_DEHYDR_2"/>
    <property type="match status" value="1"/>
</dbReference>
<dbReference type="AlphaFoldDB" id="A0A7S0DSH9"/>
<feature type="region of interest" description="Disordered" evidence="8">
    <location>
        <begin position="587"/>
        <end position="612"/>
    </location>
</feature>
<evidence type="ECO:0000256" key="7">
    <source>
        <dbReference type="ARBA" id="ARBA00029440"/>
    </source>
</evidence>
<dbReference type="CDD" id="cd00609">
    <property type="entry name" value="AAT_like"/>
    <property type="match status" value="1"/>
</dbReference>
<dbReference type="Gene3D" id="3.40.50.720">
    <property type="entry name" value="NAD(P)-binding Rossmann-like Domain"/>
    <property type="match status" value="1"/>
</dbReference>
<dbReference type="SUPFAM" id="SSF55021">
    <property type="entry name" value="ACT-like"/>
    <property type="match status" value="1"/>
</dbReference>
<dbReference type="InterPro" id="IPR004839">
    <property type="entry name" value="Aminotransferase_I/II_large"/>
</dbReference>
<sequence length="1007" mass="111959">MKIAFQGVPGAYSELCIREYFNKSKEDAVPYPCPTFDAAFQALVDGTVERAMLPVENSLGGTIYRNIDLLLRCPVNVIGEHNFRVRHCLLALPGTKKQDIKTVISHPQALAQCENYIKKLGATAQNQSDTAGSAEMIQKNQLKGYAAIASSLAAETYNLEKLDEGIEDEQSNFTRFLYLERLPEMPPKSLQAPKSTMKTSLVFCLNSARMPGKLFRALSTFSLRDISITKIESRPMKNIMNVIREARRPLYDFKTSGAKAFDSAAKFQYLFYVDILSGMDEQRTQNALGHLSEVCSFLRVLGSYPESREMKDVMNETKQHALTEKKRKPKAGMSILIVGFGTFGQFLAKTFVSQGHKVYGCSRGNKYAKVAESLGVVYKSLDDIKHFFALNLDCILISVSIKSFEKVVKSLPWHLLKEEDETVVVEVCSVKIHPKTVLLQEVPKTVDILCTHPMFGPESGKYGWKGLPFMYDCVRISNRINCDRFLQSFQEEGCRMYQMSCELHDAYAASSQFITHTTGRVLSKLGLKSTPINTKGFESLLKLVETTCRDSFDLYEGLYRHNQHSKQQLALMRKAFDELEDTLDRASQAASLDKKQSKGDQNPAQAGVNPNVAGMKPSATIQIHSLATALKDRGEEVVSLAVGEPNDTKCPEPIVKAAQAALTGGKTYYTSSVGMLELRKEICAKFLRDNNLKYTPSQIVCSNGAKQSIMQLVTALVSRSDEVIIPAPYWTSYPDICRLAGCKPIIVQTDLKDNYRMSPAQLEAALTPRTRILILCSPSNPTGSVYPKERLAELVKVLQKFPRVFVLADEIYEYITYEGTKHVSIASFEGMYERTAVVNGFSKGFAMTGFRLGYIAAPPPIAKLCAKVQGQITSCPCSISQHAGVAALKMGMGPVNEMVQDFTRKRKFVVDFLGTIPSVKFSKPTGAFYIFPQISAFYGKYTPDRKQMIANSTEFCKHLLAEHKVALVPGAGFGDDRCLRISYAGDINELKTAMVRLKVCLESLVSL</sequence>
<dbReference type="GO" id="GO:0004665">
    <property type="term" value="F:prephenate dehydrogenase (NADP+) activity"/>
    <property type="evidence" value="ECO:0007669"/>
    <property type="project" value="InterPro"/>
</dbReference>
<comment type="similarity">
    <text evidence="2">Belongs to the class-I pyridoxal-phosphate-dependent aminotransferase family.</text>
</comment>
<dbReference type="PROSITE" id="PS00105">
    <property type="entry name" value="AA_TRANSFER_CLASS_1"/>
    <property type="match status" value="1"/>
</dbReference>
<dbReference type="PROSITE" id="PS51176">
    <property type="entry name" value="PDH_ADH"/>
    <property type="match status" value="1"/>
</dbReference>
<keyword evidence="3" id="KW-0032">Aminotransferase</keyword>
<name>A0A7S0DSH9_9EUKA</name>
<dbReference type="InterPro" id="IPR015424">
    <property type="entry name" value="PyrdxlP-dep_Trfase"/>
</dbReference>
<evidence type="ECO:0000256" key="5">
    <source>
        <dbReference type="ARBA" id="ARBA00022898"/>
    </source>
</evidence>
<feature type="domain" description="Prephenate/arogenate dehydrogenase" evidence="10">
    <location>
        <begin position="333"/>
        <end position="613"/>
    </location>
</feature>
<dbReference type="InterPro" id="IPR018528">
    <property type="entry name" value="Preph_deHydtase_CS"/>
</dbReference>
<comment type="cofactor">
    <cofactor evidence="1">
        <name>pyridoxal 5'-phosphate</name>
        <dbReference type="ChEBI" id="CHEBI:597326"/>
    </cofactor>
</comment>
<dbReference type="InterPro" id="IPR003099">
    <property type="entry name" value="Prephen_DH"/>
</dbReference>
<dbReference type="Pfam" id="PF26213">
    <property type="entry name" value="TYRAAT1_C"/>
    <property type="match status" value="1"/>
</dbReference>
<dbReference type="GO" id="GO:0006571">
    <property type="term" value="P:tyrosine biosynthetic process"/>
    <property type="evidence" value="ECO:0007669"/>
    <property type="project" value="InterPro"/>
</dbReference>
<dbReference type="InterPro" id="IPR045865">
    <property type="entry name" value="ACT-like_dom_sf"/>
</dbReference>
<dbReference type="Pfam" id="PF00800">
    <property type="entry name" value="PDT"/>
    <property type="match status" value="1"/>
</dbReference>
<dbReference type="InterPro" id="IPR046826">
    <property type="entry name" value="PDH_N"/>
</dbReference>
<dbReference type="InterPro" id="IPR004838">
    <property type="entry name" value="NHTrfase_class1_PyrdxlP-BS"/>
</dbReference>
<reference evidence="12" key="1">
    <citation type="submission" date="2021-01" db="EMBL/GenBank/DDBJ databases">
        <authorList>
            <person name="Corre E."/>
            <person name="Pelletier E."/>
            <person name="Niang G."/>
            <person name="Scheremetjew M."/>
            <person name="Finn R."/>
            <person name="Kale V."/>
            <person name="Holt S."/>
            <person name="Cochrane G."/>
            <person name="Meng A."/>
            <person name="Brown T."/>
            <person name="Cohen L."/>
        </authorList>
    </citation>
    <scope>NUCLEOTIDE SEQUENCE</scope>
    <source>
        <strain evidence="12">CCMP2058</strain>
    </source>
</reference>
<evidence type="ECO:0000256" key="1">
    <source>
        <dbReference type="ARBA" id="ARBA00001933"/>
    </source>
</evidence>
<dbReference type="Gene3D" id="3.40.190.10">
    <property type="entry name" value="Periplasmic binding protein-like II"/>
    <property type="match status" value="2"/>
</dbReference>
<dbReference type="InterPro" id="IPR050596">
    <property type="entry name" value="AspAT/PAT-like"/>
</dbReference>
<evidence type="ECO:0000256" key="8">
    <source>
        <dbReference type="SAM" id="MobiDB-lite"/>
    </source>
</evidence>
<dbReference type="GO" id="GO:0008977">
    <property type="term" value="F:prephenate dehydrogenase (NAD+) activity"/>
    <property type="evidence" value="ECO:0007669"/>
    <property type="project" value="InterPro"/>
</dbReference>
<comment type="pathway">
    <text evidence="7">Amino-acid biosynthesis.</text>
</comment>
<dbReference type="Gene3D" id="3.90.1150.10">
    <property type="entry name" value="Aspartate Aminotransferase, domain 1"/>
    <property type="match status" value="1"/>
</dbReference>
<evidence type="ECO:0000256" key="4">
    <source>
        <dbReference type="ARBA" id="ARBA00022679"/>
    </source>
</evidence>
<dbReference type="InterPro" id="IPR015421">
    <property type="entry name" value="PyrdxlP-dep_Trfase_major"/>
</dbReference>
<dbReference type="GO" id="GO:0070403">
    <property type="term" value="F:NAD+ binding"/>
    <property type="evidence" value="ECO:0007669"/>
    <property type="project" value="InterPro"/>
</dbReference>
<evidence type="ECO:0000259" key="10">
    <source>
        <dbReference type="PROSITE" id="PS51176"/>
    </source>
</evidence>
<dbReference type="GO" id="GO:0030170">
    <property type="term" value="F:pyridoxal phosphate binding"/>
    <property type="evidence" value="ECO:0007669"/>
    <property type="project" value="InterPro"/>
</dbReference>
<dbReference type="GO" id="GO:0033854">
    <property type="term" value="F:glutamate-prephenate aminotransferase activity"/>
    <property type="evidence" value="ECO:0007669"/>
    <property type="project" value="UniProtKB-ARBA"/>
</dbReference>
<evidence type="ECO:0000259" key="11">
    <source>
        <dbReference type="PROSITE" id="PS51671"/>
    </source>
</evidence>
<dbReference type="CDD" id="cd04905">
    <property type="entry name" value="ACT_CM-PDT"/>
    <property type="match status" value="1"/>
</dbReference>
<keyword evidence="6" id="KW-0560">Oxidoreductase</keyword>
<evidence type="ECO:0000256" key="2">
    <source>
        <dbReference type="ARBA" id="ARBA00007441"/>
    </source>
</evidence>
<dbReference type="Gene3D" id="3.40.640.10">
    <property type="entry name" value="Type I PLP-dependent aspartate aminotransferase-like (Major domain)"/>
    <property type="match status" value="1"/>
</dbReference>
<dbReference type="Pfam" id="PF00155">
    <property type="entry name" value="Aminotran_1_2"/>
    <property type="match status" value="1"/>
</dbReference>
<evidence type="ECO:0008006" key="13">
    <source>
        <dbReference type="Google" id="ProtNLM"/>
    </source>
</evidence>
<evidence type="ECO:0000256" key="6">
    <source>
        <dbReference type="ARBA" id="ARBA00023002"/>
    </source>
</evidence>
<dbReference type="SUPFAM" id="SSF53383">
    <property type="entry name" value="PLP-dependent transferases"/>
    <property type="match status" value="1"/>
</dbReference>
<dbReference type="InterPro" id="IPR059064">
    <property type="entry name" value="TYRAAT2_C"/>
</dbReference>
<dbReference type="GO" id="GO:0004664">
    <property type="term" value="F:prephenate dehydratase activity"/>
    <property type="evidence" value="ECO:0007669"/>
    <property type="project" value="InterPro"/>
</dbReference>
<dbReference type="InterPro" id="IPR036291">
    <property type="entry name" value="NAD(P)-bd_dom_sf"/>
</dbReference>
<proteinExistence type="inferred from homology"/>
<dbReference type="FunFam" id="3.40.640.10:FF:000033">
    <property type="entry name" value="Aspartate aminotransferase"/>
    <property type="match status" value="1"/>
</dbReference>
<dbReference type="InterPro" id="IPR002912">
    <property type="entry name" value="ACT_dom"/>
</dbReference>
<dbReference type="InterPro" id="IPR001086">
    <property type="entry name" value="Preph_deHydtase"/>
</dbReference>
<evidence type="ECO:0000313" key="12">
    <source>
        <dbReference type="EMBL" id="CAD8463536.1"/>
    </source>
</evidence>
<accession>A0A7S0DSH9</accession>
<dbReference type="SUPFAM" id="SSF51735">
    <property type="entry name" value="NAD(P)-binding Rossmann-fold domains"/>
    <property type="match status" value="1"/>
</dbReference>
<dbReference type="PROSITE" id="PS51171">
    <property type="entry name" value="PREPHENATE_DEHYDR_3"/>
    <property type="match status" value="1"/>
</dbReference>
<feature type="domain" description="ACT" evidence="11">
    <location>
        <begin position="202"/>
        <end position="305"/>
    </location>
</feature>
<evidence type="ECO:0000259" key="9">
    <source>
        <dbReference type="PROSITE" id="PS51171"/>
    </source>
</evidence>
<dbReference type="GO" id="GO:0009094">
    <property type="term" value="P:L-phenylalanine biosynthetic process"/>
    <property type="evidence" value="ECO:0007669"/>
    <property type="project" value="InterPro"/>
</dbReference>
<dbReference type="PROSITE" id="PS00857">
    <property type="entry name" value="PREPHENATE_DEHYDR_1"/>
    <property type="match status" value="1"/>
</dbReference>
<dbReference type="Gene3D" id="3.30.70.260">
    <property type="match status" value="1"/>
</dbReference>
<dbReference type="CDD" id="cd13631">
    <property type="entry name" value="PBP2_Ct-PDT_like"/>
    <property type="match status" value="1"/>
</dbReference>
<dbReference type="PANTHER" id="PTHR46383">
    <property type="entry name" value="ASPARTATE AMINOTRANSFERASE"/>
    <property type="match status" value="1"/>
</dbReference>
<keyword evidence="5" id="KW-0663">Pyridoxal phosphate</keyword>
<dbReference type="SUPFAM" id="SSF53850">
    <property type="entry name" value="Periplasmic binding protein-like II"/>
    <property type="match status" value="1"/>
</dbReference>
<dbReference type="Pfam" id="PF02153">
    <property type="entry name" value="PDH_N"/>
    <property type="match status" value="1"/>
</dbReference>
<feature type="domain" description="Prephenate dehydratase" evidence="9">
    <location>
        <begin position="2"/>
        <end position="181"/>
    </location>
</feature>
<gene>
    <name evidence="12" type="ORF">LAMO00422_LOCUS22498</name>
</gene>
<dbReference type="EMBL" id="HBEM01032938">
    <property type="protein sequence ID" value="CAD8463536.1"/>
    <property type="molecule type" value="Transcribed_RNA"/>
</dbReference>